<dbReference type="InterPro" id="IPR001752">
    <property type="entry name" value="Kinesin_motor_dom"/>
</dbReference>
<evidence type="ECO:0000313" key="7">
    <source>
        <dbReference type="Proteomes" id="UP000827549"/>
    </source>
</evidence>
<dbReference type="Gene3D" id="3.40.850.10">
    <property type="entry name" value="Kinesin motor domain"/>
    <property type="match status" value="1"/>
</dbReference>
<keyword evidence="1 3" id="KW-0547">Nucleotide-binding</keyword>
<evidence type="ECO:0000313" key="6">
    <source>
        <dbReference type="EMBL" id="WOO83904.1"/>
    </source>
</evidence>
<keyword evidence="7" id="KW-1185">Reference proteome</keyword>
<organism evidence="6 7">
    <name type="scientific">Vanrija pseudolonga</name>
    <dbReference type="NCBI Taxonomy" id="143232"/>
    <lineage>
        <taxon>Eukaryota</taxon>
        <taxon>Fungi</taxon>
        <taxon>Dikarya</taxon>
        <taxon>Basidiomycota</taxon>
        <taxon>Agaricomycotina</taxon>
        <taxon>Tremellomycetes</taxon>
        <taxon>Trichosporonales</taxon>
        <taxon>Trichosporonaceae</taxon>
        <taxon>Vanrija</taxon>
    </lineage>
</organism>
<keyword evidence="4" id="KW-0493">Microtubule</keyword>
<dbReference type="GeneID" id="87810596"/>
<dbReference type="GO" id="GO:0016887">
    <property type="term" value="F:ATP hydrolysis activity"/>
    <property type="evidence" value="ECO:0007669"/>
    <property type="project" value="TreeGrafter"/>
</dbReference>
<sequence length="605" mass="64933">MEQFLIDNTARYRDLVSAHNLKARTESLNTTLDAAPDNDITIAARIRPLLDDEVESGQVEGVLLRPGSGGTVDLHEMRRPVKPTAPLTLSSSSYAVDRVFGPESTSDDIYARLVRPLVPWAWSGGVSTLFAYGQTGSGKTFTVSALECLIAQTLFSSELEGDRDVFISVIELAGKSAFDLLSSRKPVSILEDSFGSTHFAGASDVRVGSADALLAQIEAAAAFRRTEPTLKNATSSRSHAICKIRLVNRALPQADEGVLYLVDLAGSEAARDKAAHSAERMKEAREINTSLSVLKDCIRGRASVDITAPNNKPGYVPFRQSPLTRVLKHVFDPAAERACKTLVVACINPSFLDVGASKSTLRYGALLKGTPPKPQVVKYDPARPSSWDNAQLRSWVGKSSGTPAVDAAILAPTETGKQLLSLPAPEFITRCLKTPGVSAEQAHAFQSKFWGMHIDSARAVVFKKSSGKSTPTPNGADGDVGADSNDGVKAINGYMDKLSQGLCSADADPERSSQPFKTRLRPGMVVSWSPPEGLRGVPHLPGRNLAILLAPAGDGEYTCGMVAPAVLPGAFEVFVWQQFPAAVDRMIAEVILEYDVGSRYYYETV</sequence>
<dbReference type="PROSITE" id="PS00411">
    <property type="entry name" value="KINESIN_MOTOR_1"/>
    <property type="match status" value="1"/>
</dbReference>
<dbReference type="GO" id="GO:0008017">
    <property type="term" value="F:microtubule binding"/>
    <property type="evidence" value="ECO:0007669"/>
    <property type="project" value="InterPro"/>
</dbReference>
<keyword evidence="3 4" id="KW-0505">Motor protein</keyword>
<dbReference type="Proteomes" id="UP000827549">
    <property type="component" value="Chromosome 5"/>
</dbReference>
<dbReference type="PANTHER" id="PTHR24115:SF0">
    <property type="entry name" value="FI21273P1-RELATED"/>
    <property type="match status" value="1"/>
</dbReference>
<dbReference type="GO" id="GO:0005874">
    <property type="term" value="C:microtubule"/>
    <property type="evidence" value="ECO:0007669"/>
    <property type="project" value="UniProtKB-KW"/>
</dbReference>
<dbReference type="Pfam" id="PF00225">
    <property type="entry name" value="Kinesin"/>
    <property type="match status" value="1"/>
</dbReference>
<dbReference type="InterPro" id="IPR019821">
    <property type="entry name" value="Kinesin_motor_CS"/>
</dbReference>
<evidence type="ECO:0000256" key="1">
    <source>
        <dbReference type="ARBA" id="ARBA00022741"/>
    </source>
</evidence>
<reference evidence="6" key="1">
    <citation type="submission" date="2023-10" db="EMBL/GenBank/DDBJ databases">
        <authorList>
            <person name="Noh H."/>
        </authorList>
    </citation>
    <scope>NUCLEOTIDE SEQUENCE</scope>
    <source>
        <strain evidence="6">DUCC4014</strain>
    </source>
</reference>
<dbReference type="GO" id="GO:0005524">
    <property type="term" value="F:ATP binding"/>
    <property type="evidence" value="ECO:0007669"/>
    <property type="project" value="UniProtKB-UniRule"/>
</dbReference>
<dbReference type="EMBL" id="CP086718">
    <property type="protein sequence ID" value="WOO83904.1"/>
    <property type="molecule type" value="Genomic_DNA"/>
</dbReference>
<dbReference type="GO" id="GO:0007018">
    <property type="term" value="P:microtubule-based movement"/>
    <property type="evidence" value="ECO:0007669"/>
    <property type="project" value="InterPro"/>
</dbReference>
<keyword evidence="2 3" id="KW-0067">ATP-binding</keyword>
<evidence type="ECO:0000256" key="2">
    <source>
        <dbReference type="ARBA" id="ARBA00022840"/>
    </source>
</evidence>
<dbReference type="PRINTS" id="PR00380">
    <property type="entry name" value="KINESINHEAVY"/>
</dbReference>
<dbReference type="PANTHER" id="PTHR24115">
    <property type="entry name" value="KINESIN-RELATED"/>
    <property type="match status" value="1"/>
</dbReference>
<accession>A0AAF0YHA7</accession>
<feature type="domain" description="Kinesin motor" evidence="5">
    <location>
        <begin position="39"/>
        <end position="370"/>
    </location>
</feature>
<evidence type="ECO:0000259" key="5">
    <source>
        <dbReference type="PROSITE" id="PS50067"/>
    </source>
</evidence>
<evidence type="ECO:0000256" key="3">
    <source>
        <dbReference type="PROSITE-ProRule" id="PRU00283"/>
    </source>
</evidence>
<dbReference type="RefSeq" id="XP_062629930.1">
    <property type="nucleotide sequence ID" value="XM_062773946.1"/>
</dbReference>
<gene>
    <name evidence="6" type="primary">DSK1</name>
    <name evidence="6" type="ORF">LOC62_05G007423</name>
</gene>
<dbReference type="GO" id="GO:0003777">
    <property type="term" value="F:microtubule motor activity"/>
    <property type="evidence" value="ECO:0007669"/>
    <property type="project" value="InterPro"/>
</dbReference>
<comment type="similarity">
    <text evidence="3 4">Belongs to the TRAFAC class myosin-kinesin ATPase superfamily. Kinesin family.</text>
</comment>
<proteinExistence type="inferred from homology"/>
<dbReference type="GO" id="GO:0005819">
    <property type="term" value="C:spindle"/>
    <property type="evidence" value="ECO:0007669"/>
    <property type="project" value="TreeGrafter"/>
</dbReference>
<evidence type="ECO:0000256" key="4">
    <source>
        <dbReference type="RuleBase" id="RU000394"/>
    </source>
</evidence>
<dbReference type="InterPro" id="IPR036961">
    <property type="entry name" value="Kinesin_motor_dom_sf"/>
</dbReference>
<name>A0AAF0YHA7_9TREE</name>
<protein>
    <recommendedName>
        <fullName evidence="4">Kinesin-like protein</fullName>
    </recommendedName>
</protein>
<dbReference type="InterPro" id="IPR027640">
    <property type="entry name" value="Kinesin-like_fam"/>
</dbReference>
<dbReference type="SMART" id="SM00129">
    <property type="entry name" value="KISc"/>
    <property type="match status" value="1"/>
</dbReference>
<dbReference type="PROSITE" id="PS50067">
    <property type="entry name" value="KINESIN_MOTOR_2"/>
    <property type="match status" value="1"/>
</dbReference>
<dbReference type="InterPro" id="IPR027417">
    <property type="entry name" value="P-loop_NTPase"/>
</dbReference>
<feature type="binding site" evidence="3">
    <location>
        <begin position="133"/>
        <end position="140"/>
    </location>
    <ligand>
        <name>ATP</name>
        <dbReference type="ChEBI" id="CHEBI:30616"/>
    </ligand>
</feature>
<dbReference type="GO" id="GO:0005871">
    <property type="term" value="C:kinesin complex"/>
    <property type="evidence" value="ECO:0007669"/>
    <property type="project" value="TreeGrafter"/>
</dbReference>
<dbReference type="AlphaFoldDB" id="A0AAF0YHA7"/>
<dbReference type="SUPFAM" id="SSF52540">
    <property type="entry name" value="P-loop containing nucleoside triphosphate hydrolases"/>
    <property type="match status" value="1"/>
</dbReference>